<comment type="subcellular location">
    <subcellularLocation>
        <location evidence="1">Membrane</location>
        <topology evidence="1">Multi-pass membrane protein</topology>
    </subcellularLocation>
</comment>
<keyword evidence="3" id="KW-1278">Translocase</keyword>
<dbReference type="PROSITE" id="PS00154">
    <property type="entry name" value="ATPASE_E1_E2"/>
    <property type="match status" value="1"/>
</dbReference>
<dbReference type="InterPro" id="IPR044492">
    <property type="entry name" value="P_typ_ATPase_HD_dom"/>
</dbReference>
<dbReference type="SUPFAM" id="SSF56784">
    <property type="entry name" value="HAD-like"/>
    <property type="match status" value="1"/>
</dbReference>
<dbReference type="GO" id="GO:0005524">
    <property type="term" value="F:ATP binding"/>
    <property type="evidence" value="ECO:0007669"/>
    <property type="project" value="InterPro"/>
</dbReference>
<keyword evidence="4 6" id="KW-1133">Transmembrane helix</keyword>
<feature type="transmembrane region" description="Helical" evidence="6">
    <location>
        <begin position="626"/>
        <end position="644"/>
    </location>
</feature>
<evidence type="ECO:0000313" key="8">
    <source>
        <dbReference type="EMBL" id="HIV00758.1"/>
    </source>
</evidence>
<dbReference type="InterPro" id="IPR018303">
    <property type="entry name" value="ATPase_P-typ_P_site"/>
</dbReference>
<protein>
    <submittedName>
        <fullName evidence="8">HAD-IC family P-type ATPase</fullName>
    </submittedName>
</protein>
<comment type="caution">
    <text evidence="8">The sequence shown here is derived from an EMBL/GenBank/DDBJ whole genome shotgun (WGS) entry which is preliminary data.</text>
</comment>
<dbReference type="Pfam" id="PF00702">
    <property type="entry name" value="Hydrolase"/>
    <property type="match status" value="1"/>
</dbReference>
<feature type="transmembrane region" description="Helical" evidence="6">
    <location>
        <begin position="70"/>
        <end position="89"/>
    </location>
</feature>
<feature type="transmembrane region" description="Helical" evidence="6">
    <location>
        <begin position="601"/>
        <end position="620"/>
    </location>
</feature>
<evidence type="ECO:0000256" key="2">
    <source>
        <dbReference type="ARBA" id="ARBA00022692"/>
    </source>
</evidence>
<dbReference type="InterPro" id="IPR001757">
    <property type="entry name" value="P_typ_ATPase"/>
</dbReference>
<dbReference type="GO" id="GO:0016887">
    <property type="term" value="F:ATP hydrolysis activity"/>
    <property type="evidence" value="ECO:0007669"/>
    <property type="project" value="InterPro"/>
</dbReference>
<feature type="transmembrane region" description="Helical" evidence="6">
    <location>
        <begin position="656"/>
        <end position="677"/>
    </location>
</feature>
<dbReference type="SFLD" id="SFLDF00027">
    <property type="entry name" value="p-type_atpase"/>
    <property type="match status" value="1"/>
</dbReference>
<reference evidence="8" key="2">
    <citation type="journal article" date="2021" name="PeerJ">
        <title>Extensive microbial diversity within the chicken gut microbiome revealed by metagenomics and culture.</title>
        <authorList>
            <person name="Gilroy R."/>
            <person name="Ravi A."/>
            <person name="Getino M."/>
            <person name="Pursley I."/>
            <person name="Horton D.L."/>
            <person name="Alikhan N.F."/>
            <person name="Baker D."/>
            <person name="Gharbi K."/>
            <person name="Hall N."/>
            <person name="Watson M."/>
            <person name="Adriaenssens E.M."/>
            <person name="Foster-Nyarko E."/>
            <person name="Jarju S."/>
            <person name="Secka A."/>
            <person name="Antonio M."/>
            <person name="Oren A."/>
            <person name="Chaudhuri R.R."/>
            <person name="La Ragione R."/>
            <person name="Hildebrand F."/>
            <person name="Pallen M.J."/>
        </authorList>
    </citation>
    <scope>NUCLEOTIDE SEQUENCE</scope>
    <source>
        <strain evidence="8">23406</strain>
    </source>
</reference>
<dbReference type="InterPro" id="IPR023214">
    <property type="entry name" value="HAD_sf"/>
</dbReference>
<dbReference type="SUPFAM" id="SSF81653">
    <property type="entry name" value="Calcium ATPase, transduction domain A"/>
    <property type="match status" value="1"/>
</dbReference>
<evidence type="ECO:0000256" key="5">
    <source>
        <dbReference type="ARBA" id="ARBA00023136"/>
    </source>
</evidence>
<evidence type="ECO:0000256" key="6">
    <source>
        <dbReference type="SAM" id="Phobius"/>
    </source>
</evidence>
<feature type="non-terminal residue" evidence="8">
    <location>
        <position position="1"/>
    </location>
</feature>
<name>A0A9D1SXK8_9FIRM</name>
<dbReference type="SFLD" id="SFLDS00003">
    <property type="entry name" value="Haloacid_Dehalogenase"/>
    <property type="match status" value="1"/>
</dbReference>
<feature type="transmembrane region" description="Helical" evidence="6">
    <location>
        <begin position="220"/>
        <end position="238"/>
    </location>
</feature>
<dbReference type="InterPro" id="IPR023298">
    <property type="entry name" value="ATPase_P-typ_TM_dom_sf"/>
</dbReference>
<dbReference type="Pfam" id="PF00122">
    <property type="entry name" value="E1-E2_ATPase"/>
    <property type="match status" value="1"/>
</dbReference>
<evidence type="ECO:0000313" key="9">
    <source>
        <dbReference type="Proteomes" id="UP000886891"/>
    </source>
</evidence>
<dbReference type="InterPro" id="IPR036412">
    <property type="entry name" value="HAD-like_sf"/>
</dbReference>
<dbReference type="SUPFAM" id="SSF81665">
    <property type="entry name" value="Calcium ATPase, transmembrane domain M"/>
    <property type="match status" value="1"/>
</dbReference>
<evidence type="ECO:0000256" key="4">
    <source>
        <dbReference type="ARBA" id="ARBA00022989"/>
    </source>
</evidence>
<dbReference type="PRINTS" id="PR00119">
    <property type="entry name" value="CATATPASE"/>
</dbReference>
<accession>A0A9D1SXK8</accession>
<reference evidence="8" key="1">
    <citation type="submission" date="2020-10" db="EMBL/GenBank/DDBJ databases">
        <authorList>
            <person name="Gilroy R."/>
        </authorList>
    </citation>
    <scope>NUCLEOTIDE SEQUENCE</scope>
    <source>
        <strain evidence="8">23406</strain>
    </source>
</reference>
<keyword evidence="5 6" id="KW-0472">Membrane</keyword>
<proteinExistence type="predicted"/>
<dbReference type="EMBL" id="DVOH01000054">
    <property type="protein sequence ID" value="HIV00758.1"/>
    <property type="molecule type" value="Genomic_DNA"/>
</dbReference>
<organism evidence="8 9">
    <name type="scientific">Candidatus Stercoripulliclostridium merdipullorum</name>
    <dbReference type="NCBI Taxonomy" id="2840952"/>
    <lineage>
        <taxon>Bacteria</taxon>
        <taxon>Bacillati</taxon>
        <taxon>Bacillota</taxon>
        <taxon>Clostridia</taxon>
        <taxon>Eubacteriales</taxon>
        <taxon>Candidatus Stercoripulliclostridium</taxon>
    </lineage>
</organism>
<feature type="transmembrane region" description="Helical" evidence="6">
    <location>
        <begin position="689"/>
        <end position="711"/>
    </location>
</feature>
<dbReference type="Proteomes" id="UP000886891">
    <property type="component" value="Unassembled WGS sequence"/>
</dbReference>
<evidence type="ECO:0000256" key="3">
    <source>
        <dbReference type="ARBA" id="ARBA00022967"/>
    </source>
</evidence>
<feature type="transmembrane region" description="Helical" evidence="6">
    <location>
        <begin position="718"/>
        <end position="743"/>
    </location>
</feature>
<dbReference type="AlphaFoldDB" id="A0A9D1SXK8"/>
<dbReference type="GO" id="GO:0016020">
    <property type="term" value="C:membrane"/>
    <property type="evidence" value="ECO:0007669"/>
    <property type="project" value="UniProtKB-SubCell"/>
</dbReference>
<feature type="transmembrane region" description="Helical" evidence="6">
    <location>
        <begin position="45"/>
        <end position="64"/>
    </location>
</feature>
<dbReference type="NCBIfam" id="TIGR01494">
    <property type="entry name" value="ATPase_P-type"/>
    <property type="match status" value="2"/>
</dbReference>
<dbReference type="InterPro" id="IPR059000">
    <property type="entry name" value="ATPase_P-type_domA"/>
</dbReference>
<dbReference type="Gene3D" id="3.40.1110.10">
    <property type="entry name" value="Calcium-transporting ATPase, cytoplasmic domain N"/>
    <property type="match status" value="1"/>
</dbReference>
<dbReference type="Gene3D" id="1.20.1110.10">
    <property type="entry name" value="Calcium-transporting ATPase, transmembrane domain"/>
    <property type="match status" value="1"/>
</dbReference>
<feature type="domain" description="P-type ATPase A" evidence="7">
    <location>
        <begin position="104"/>
        <end position="201"/>
    </location>
</feature>
<dbReference type="Gene3D" id="2.70.150.10">
    <property type="entry name" value="Calcium-transporting ATPase, cytoplasmic transduction domain A"/>
    <property type="match status" value="1"/>
</dbReference>
<dbReference type="InterPro" id="IPR008250">
    <property type="entry name" value="ATPase_P-typ_transduc_dom_A_sf"/>
</dbReference>
<sequence>LMKAPRNLPQGLTSEEVRVRVVEGKVNGDQNIKTKSVGRILFEHFFTFFNFLFLSLAILLLFVIDHNMAGYANLGFMGVVITNLLIGVIQEVKAKRTIDKLSLLSAPKVNTIRDGVETEIPLEQIVLDDVIVLKTGDQICADGQLLEGFIEVNESQLTGEPDAIAKQQGDRLFSGSFVVSGSASYTVTAVGKDNYATKISAGAKYIKRTNSQILRSLNRLIKTMSLLILPLFIALMTIKLLQRPDSVDQTIISVVGTIIGMIPSGLVALSSAVFCVSVVRLARHKTLAQDLYCAESLARVDVLCLDKTGTITEGTMEVKGIESDLSEAEFRPLLARFVAATGDSNPTADAIRLYAGEVASDALTTVPFSSQRKWSAANFADGNFVLGAPEFIFGDFDPAPVAHYAEEGIRILALARAASPVTTDQPLDAPVLVGYVLLSDKIRKEAPDTLRFFAEQGVDLKIISGDNPVTVKAIAARAGLQNADAYIDASTLHSDAEIADAVNRYSVFGRVSPDQKLAFVKALRAGGHTVGMTGDGVNDVLALKEADCSVAMAAGSDAAKNVAQLVLLDSNFASMPRIVAEGRRSINNLERSASLFLIKTMYNFLFAVIFMILSAHLPFLPKQMTLLGALTIGIPSFILALEPNSALVKGNFMRKILFNAAPAALTIVIAVVAATLYRPNLPYIVTNEQFSTMLLLITGAIAFFYLIYLCYPYNPIRIALCLVLIACFIATLFVDLAGTLFGISQNLPQDAYKLILIELAVAIPFLAGLIALGRWLQTKDYVDRFVAWLGRKWRPIGDFLLKFVPKPLRKHVSLREFDDESV</sequence>
<feature type="transmembrane region" description="Helical" evidence="6">
    <location>
        <begin position="250"/>
        <end position="279"/>
    </location>
</feature>
<gene>
    <name evidence="8" type="ORF">IAB14_06575</name>
</gene>
<dbReference type="Gene3D" id="3.40.50.1000">
    <property type="entry name" value="HAD superfamily/HAD-like"/>
    <property type="match status" value="1"/>
</dbReference>
<feature type="transmembrane region" description="Helical" evidence="6">
    <location>
        <begin position="755"/>
        <end position="776"/>
    </location>
</feature>
<keyword evidence="2 6" id="KW-0812">Transmembrane</keyword>
<evidence type="ECO:0000256" key="1">
    <source>
        <dbReference type="ARBA" id="ARBA00004141"/>
    </source>
</evidence>
<dbReference type="InterPro" id="IPR023299">
    <property type="entry name" value="ATPase_P-typ_cyto_dom_N"/>
</dbReference>
<evidence type="ECO:0000259" key="7">
    <source>
        <dbReference type="Pfam" id="PF00122"/>
    </source>
</evidence>
<dbReference type="SFLD" id="SFLDG00002">
    <property type="entry name" value="C1.7:_P-type_atpase_like"/>
    <property type="match status" value="1"/>
</dbReference>
<dbReference type="PANTHER" id="PTHR42861">
    <property type="entry name" value="CALCIUM-TRANSPORTING ATPASE"/>
    <property type="match status" value="1"/>
</dbReference>
<dbReference type="PRINTS" id="PR00120">
    <property type="entry name" value="HATPASE"/>
</dbReference>